<organism evidence="5 6">
    <name type="scientific">Legionella bononiensis</name>
    <dbReference type="NCBI Taxonomy" id="2793102"/>
    <lineage>
        <taxon>Bacteria</taxon>
        <taxon>Pseudomonadati</taxon>
        <taxon>Pseudomonadota</taxon>
        <taxon>Gammaproteobacteria</taxon>
        <taxon>Legionellales</taxon>
        <taxon>Legionellaceae</taxon>
        <taxon>Legionella</taxon>
    </lineage>
</organism>
<feature type="domain" description="Ribosome recycling factor" evidence="4">
    <location>
        <begin position="22"/>
        <end position="183"/>
    </location>
</feature>
<dbReference type="HAMAP" id="MF_00040">
    <property type="entry name" value="RRF"/>
    <property type="match status" value="1"/>
</dbReference>
<evidence type="ECO:0000256" key="3">
    <source>
        <dbReference type="HAMAP-Rule" id="MF_00040"/>
    </source>
</evidence>
<dbReference type="Pfam" id="PF01765">
    <property type="entry name" value="RRF"/>
    <property type="match status" value="1"/>
</dbReference>
<accession>A0ABS1WCM5</accession>
<comment type="function">
    <text evidence="3">Responsible for the release of ribosomes from messenger RNA at the termination of protein biosynthesis. May increase the efficiency of translation by recycling ribosomes from one round of translation to another.</text>
</comment>
<dbReference type="RefSeq" id="WP_203107901.1">
    <property type="nucleotide sequence ID" value="NZ_JADOBG010000003.1"/>
</dbReference>
<evidence type="ECO:0000313" key="5">
    <source>
        <dbReference type="EMBL" id="MBL7527074.1"/>
    </source>
</evidence>
<name>A0ABS1WCM5_9GAMM</name>
<dbReference type="PANTHER" id="PTHR20982">
    <property type="entry name" value="RIBOSOME RECYCLING FACTOR"/>
    <property type="match status" value="1"/>
</dbReference>
<reference evidence="5 6" key="1">
    <citation type="submission" date="2020-12" db="EMBL/GenBank/DDBJ databases">
        <title>WGS of Legionella: environmental sample.</title>
        <authorList>
            <person name="Cristino S."/>
            <person name="Girolamini L."/>
            <person name="Salaris S."/>
            <person name="Pascale M.R."/>
            <person name="Mazzotta M."/>
            <person name="Orsini M."/>
            <person name="Grottola A."/>
        </authorList>
    </citation>
    <scope>NUCLEOTIDE SEQUENCE [LARGE SCALE GENOMIC DNA]</scope>
    <source>
        <strain evidence="5 6">30cs62</strain>
    </source>
</reference>
<evidence type="ECO:0000313" key="6">
    <source>
        <dbReference type="Proteomes" id="UP000809910"/>
    </source>
</evidence>
<dbReference type="Gene3D" id="3.30.1360.40">
    <property type="match status" value="1"/>
</dbReference>
<dbReference type="CDD" id="cd00520">
    <property type="entry name" value="RRF"/>
    <property type="match status" value="1"/>
</dbReference>
<dbReference type="Gene3D" id="1.10.132.20">
    <property type="entry name" value="Ribosome-recycling factor"/>
    <property type="match status" value="1"/>
</dbReference>
<evidence type="ECO:0000259" key="4">
    <source>
        <dbReference type="Pfam" id="PF01765"/>
    </source>
</evidence>
<dbReference type="Proteomes" id="UP000809910">
    <property type="component" value="Unassembled WGS sequence"/>
</dbReference>
<dbReference type="InterPro" id="IPR036191">
    <property type="entry name" value="RRF_sf"/>
</dbReference>
<evidence type="ECO:0000256" key="2">
    <source>
        <dbReference type="ARBA" id="ARBA00022917"/>
    </source>
</evidence>
<proteinExistence type="inferred from homology"/>
<dbReference type="InterPro" id="IPR023584">
    <property type="entry name" value="Ribosome_recyc_fac_dom"/>
</dbReference>
<evidence type="ECO:0000256" key="1">
    <source>
        <dbReference type="ARBA" id="ARBA00005912"/>
    </source>
</evidence>
<gene>
    <name evidence="3 5" type="primary">frr</name>
    <name evidence="5" type="ORF">I5282_10880</name>
</gene>
<dbReference type="NCBIfam" id="TIGR00496">
    <property type="entry name" value="frr"/>
    <property type="match status" value="1"/>
</dbReference>
<comment type="similarity">
    <text evidence="1 3">Belongs to the RRF family.</text>
</comment>
<comment type="caution">
    <text evidence="5">The sequence shown here is derived from an EMBL/GenBank/DDBJ whole genome shotgun (WGS) entry which is preliminary data.</text>
</comment>
<sequence length="185" mass="20755">MINEIKQDSEKRMKKTIESLHVDMSKIRTGRANAGLLDHVQVDYYGTLTPLSQVANISASDSRTITVTPWEKSMVAAIEKAILTSDLGLNPSTAGSAIRVPMPPLTEERRKELIKVVRNEGEQGRVSIRNIRRDANSQLKDLVKEKAISEDDERRATEVIQKLTDKYIAEIDAILVAKEKDLMEI</sequence>
<keyword evidence="2 3" id="KW-0648">Protein biosynthesis</keyword>
<dbReference type="PANTHER" id="PTHR20982:SF3">
    <property type="entry name" value="MITOCHONDRIAL RIBOSOME RECYCLING FACTOR PSEUDO 1"/>
    <property type="match status" value="1"/>
</dbReference>
<dbReference type="InterPro" id="IPR002661">
    <property type="entry name" value="Ribosome_recyc_fac"/>
</dbReference>
<keyword evidence="3" id="KW-0963">Cytoplasm</keyword>
<protein>
    <recommendedName>
        <fullName evidence="3">Ribosome-recycling factor</fullName>
        <shortName evidence="3">RRF</shortName>
    </recommendedName>
    <alternativeName>
        <fullName evidence="3">Ribosome-releasing factor</fullName>
    </alternativeName>
</protein>
<comment type="subcellular location">
    <subcellularLocation>
        <location evidence="3">Cytoplasm</location>
    </subcellularLocation>
</comment>
<dbReference type="EMBL" id="JADWVN010000021">
    <property type="protein sequence ID" value="MBL7527074.1"/>
    <property type="molecule type" value="Genomic_DNA"/>
</dbReference>
<keyword evidence="6" id="KW-1185">Reference proteome</keyword>
<dbReference type="SUPFAM" id="SSF55194">
    <property type="entry name" value="Ribosome recycling factor, RRF"/>
    <property type="match status" value="1"/>
</dbReference>